<dbReference type="AlphaFoldDB" id="A0A3A3H908"/>
<dbReference type="SUPFAM" id="SSF47413">
    <property type="entry name" value="lambda repressor-like DNA-binding domains"/>
    <property type="match status" value="1"/>
</dbReference>
<evidence type="ECO:0000313" key="2">
    <source>
        <dbReference type="EMBL" id="RJG26727.1"/>
    </source>
</evidence>
<dbReference type="InterPro" id="IPR001387">
    <property type="entry name" value="Cro/C1-type_HTH"/>
</dbReference>
<dbReference type="SMART" id="SM00530">
    <property type="entry name" value="HTH_XRE"/>
    <property type="match status" value="1"/>
</dbReference>
<dbReference type="Proteomes" id="UP000266177">
    <property type="component" value="Unassembled WGS sequence"/>
</dbReference>
<reference evidence="2 3" key="1">
    <citation type="submission" date="2018-09" db="EMBL/GenBank/DDBJ databases">
        <title>Paenibacillus SK2017-BO5.</title>
        <authorList>
            <person name="Piskunova J.V."/>
            <person name="Dubiley S.A."/>
            <person name="Severinov K.V."/>
        </authorList>
    </citation>
    <scope>NUCLEOTIDE SEQUENCE [LARGE SCALE GENOMIC DNA]</scope>
    <source>
        <strain evidence="2 3">BO5</strain>
    </source>
</reference>
<dbReference type="OrthoDB" id="2899891at2"/>
<proteinExistence type="predicted"/>
<dbReference type="EMBL" id="QYZD01000001">
    <property type="protein sequence ID" value="RJG26727.1"/>
    <property type="molecule type" value="Genomic_DNA"/>
</dbReference>
<sequence>MIVNKLSELMGRKRLKVADVVRMTGLARNTVADLYYGRSSQANFETLNKLCAALECNLEDILEYIPDNEKEPRE</sequence>
<dbReference type="InterPro" id="IPR010982">
    <property type="entry name" value="Lambda_DNA-bd_dom_sf"/>
</dbReference>
<feature type="domain" description="HTH cro/C1-type" evidence="1">
    <location>
        <begin position="6"/>
        <end position="61"/>
    </location>
</feature>
<comment type="caution">
    <text evidence="2">The sequence shown here is derived from an EMBL/GenBank/DDBJ whole genome shotgun (WGS) entry which is preliminary data.</text>
</comment>
<protein>
    <submittedName>
        <fullName evidence="2">XRE family transcriptional regulator</fullName>
    </submittedName>
</protein>
<name>A0A3A3H908_PANTH</name>
<dbReference type="PROSITE" id="PS50943">
    <property type="entry name" value="HTH_CROC1"/>
    <property type="match status" value="1"/>
</dbReference>
<dbReference type="PANTHER" id="PTHR37301">
    <property type="entry name" value="DNA-BINDING PROTEIN-RELATED"/>
    <property type="match status" value="1"/>
</dbReference>
<gene>
    <name evidence="2" type="ORF">DQX05_01460</name>
</gene>
<dbReference type="Pfam" id="PF13443">
    <property type="entry name" value="HTH_26"/>
    <property type="match status" value="1"/>
</dbReference>
<dbReference type="Gene3D" id="1.10.260.40">
    <property type="entry name" value="lambda repressor-like DNA-binding domains"/>
    <property type="match status" value="1"/>
</dbReference>
<evidence type="ECO:0000259" key="1">
    <source>
        <dbReference type="PROSITE" id="PS50943"/>
    </source>
</evidence>
<evidence type="ECO:0000313" key="3">
    <source>
        <dbReference type="Proteomes" id="UP000266177"/>
    </source>
</evidence>
<organism evidence="2 3">
    <name type="scientific">Paenibacillus thiaminolyticus</name>
    <name type="common">Bacillus thiaminolyticus</name>
    <dbReference type="NCBI Taxonomy" id="49283"/>
    <lineage>
        <taxon>Bacteria</taxon>
        <taxon>Bacillati</taxon>
        <taxon>Bacillota</taxon>
        <taxon>Bacilli</taxon>
        <taxon>Bacillales</taxon>
        <taxon>Paenibacillaceae</taxon>
        <taxon>Paenibacillus</taxon>
    </lineage>
</organism>
<dbReference type="RefSeq" id="WP_119790246.1">
    <property type="nucleotide sequence ID" value="NZ_QYZD01000001.1"/>
</dbReference>
<dbReference type="PANTHER" id="PTHR37301:SF1">
    <property type="entry name" value="DNA-BINDING PROTEIN"/>
    <property type="match status" value="1"/>
</dbReference>
<dbReference type="GO" id="GO:0003677">
    <property type="term" value="F:DNA binding"/>
    <property type="evidence" value="ECO:0007669"/>
    <property type="project" value="InterPro"/>
</dbReference>
<accession>A0A3A3H908</accession>